<dbReference type="Gene3D" id="3.40.190.150">
    <property type="entry name" value="Bordetella uptake gene, domain 1"/>
    <property type="match status" value="1"/>
</dbReference>
<feature type="chain" id="PRO_5009914225" evidence="2">
    <location>
        <begin position="27"/>
        <end position="329"/>
    </location>
</feature>
<keyword evidence="4" id="KW-1185">Reference proteome</keyword>
<dbReference type="Gene3D" id="3.40.190.10">
    <property type="entry name" value="Periplasmic binding protein-like II"/>
    <property type="match status" value="1"/>
</dbReference>
<protein>
    <submittedName>
        <fullName evidence="3">Tripartite-type tricarboxylate transporter, receptor component TctC</fullName>
    </submittedName>
</protein>
<sequence>MIMLVTLRRLGLLLAFLYVAAVPAGAQTQLPQYPSRQIHWIVPYTPGAGSDTVARLLAMKLSESLGQSIVVENHGGAGGAIGTAIGARAKPDGYTWTFGSDPPFTINSHLRKLQFDPMKDFVPVSLIARVPLVLVVNPKLGVNTIQELVALAKKHPGDLTGSSSGNGSSSHLVLELFNSTAGVKIMHVPYTGQAEALRDVLAGRISITFSSVGTVQSHLESGRLKALAITTDTRFGALPDVPTIAESGYRGFEASAWHGLLMPASTPAAIVTRINDAISSALELPDVSSRMSTLGYIPIGGPPDKLATLITNDSAKWGKVIHDIGIQDK</sequence>
<dbReference type="PANTHER" id="PTHR42928:SF5">
    <property type="entry name" value="BLR1237 PROTEIN"/>
    <property type="match status" value="1"/>
</dbReference>
<evidence type="ECO:0000256" key="2">
    <source>
        <dbReference type="SAM" id="SignalP"/>
    </source>
</evidence>
<keyword evidence="3" id="KW-0675">Receptor</keyword>
<gene>
    <name evidence="3" type="ORF">SAMN04488135_10444</name>
</gene>
<proteinExistence type="inferred from homology"/>
<accession>A0A1M5UMB3</accession>
<evidence type="ECO:0000313" key="3">
    <source>
        <dbReference type="EMBL" id="SHH64172.1"/>
    </source>
</evidence>
<reference evidence="3 4" key="1">
    <citation type="submission" date="2016-11" db="EMBL/GenBank/DDBJ databases">
        <authorList>
            <person name="Jaros S."/>
            <person name="Januszkiewicz K."/>
            <person name="Wedrychowicz H."/>
        </authorList>
    </citation>
    <scope>NUCLEOTIDE SEQUENCE [LARGE SCALE GENOMIC DNA]</scope>
    <source>
        <strain evidence="3 4">CGMCC 1.10190</strain>
    </source>
</reference>
<dbReference type="AlphaFoldDB" id="A0A1M5UMB3"/>
<dbReference type="RefSeq" id="WP_073102742.1">
    <property type="nucleotide sequence ID" value="NZ_FQXE01000004.1"/>
</dbReference>
<dbReference type="CDD" id="cd13578">
    <property type="entry name" value="PBP2_Bug27"/>
    <property type="match status" value="1"/>
</dbReference>
<name>A0A1M5UMB3_9BURK</name>
<dbReference type="InterPro" id="IPR042100">
    <property type="entry name" value="Bug_dom1"/>
</dbReference>
<feature type="signal peptide" evidence="2">
    <location>
        <begin position="1"/>
        <end position="26"/>
    </location>
</feature>
<dbReference type="PANTHER" id="PTHR42928">
    <property type="entry name" value="TRICARBOXYLATE-BINDING PROTEIN"/>
    <property type="match status" value="1"/>
</dbReference>
<organism evidence="3 4">
    <name type="scientific">Pollutimonas bauzanensis</name>
    <dbReference type="NCBI Taxonomy" id="658167"/>
    <lineage>
        <taxon>Bacteria</taxon>
        <taxon>Pseudomonadati</taxon>
        <taxon>Pseudomonadota</taxon>
        <taxon>Betaproteobacteria</taxon>
        <taxon>Burkholderiales</taxon>
        <taxon>Alcaligenaceae</taxon>
        <taxon>Pollutimonas</taxon>
    </lineage>
</organism>
<dbReference type="Pfam" id="PF03401">
    <property type="entry name" value="TctC"/>
    <property type="match status" value="1"/>
</dbReference>
<dbReference type="EMBL" id="FQXE01000004">
    <property type="protein sequence ID" value="SHH64172.1"/>
    <property type="molecule type" value="Genomic_DNA"/>
</dbReference>
<dbReference type="SUPFAM" id="SSF53850">
    <property type="entry name" value="Periplasmic binding protein-like II"/>
    <property type="match status" value="1"/>
</dbReference>
<dbReference type="Proteomes" id="UP000184226">
    <property type="component" value="Unassembled WGS sequence"/>
</dbReference>
<dbReference type="InterPro" id="IPR005064">
    <property type="entry name" value="BUG"/>
</dbReference>
<dbReference type="PIRSF" id="PIRSF017082">
    <property type="entry name" value="YflP"/>
    <property type="match status" value="1"/>
</dbReference>
<evidence type="ECO:0000313" key="4">
    <source>
        <dbReference type="Proteomes" id="UP000184226"/>
    </source>
</evidence>
<keyword evidence="2" id="KW-0732">Signal</keyword>
<dbReference type="OrthoDB" id="9780943at2"/>
<evidence type="ECO:0000256" key="1">
    <source>
        <dbReference type="ARBA" id="ARBA00006987"/>
    </source>
</evidence>
<dbReference type="STRING" id="658167.SAMN04488135_10444"/>
<comment type="similarity">
    <text evidence="1">Belongs to the UPF0065 (bug) family.</text>
</comment>